<feature type="non-terminal residue" evidence="3">
    <location>
        <position position="185"/>
    </location>
</feature>
<evidence type="ECO:0000259" key="1">
    <source>
        <dbReference type="Pfam" id="PF13966"/>
    </source>
</evidence>
<gene>
    <name evidence="3" type="ORF">BRAA04T16116Z</name>
    <name evidence="2" type="ORF">BRAPAZ1V2_A04P04360.2</name>
</gene>
<evidence type="ECO:0000313" key="3">
    <source>
        <dbReference type="EMBL" id="VDD10747.1"/>
    </source>
</evidence>
<dbReference type="Pfam" id="PF13966">
    <property type="entry name" value="zf-RVT"/>
    <property type="match status" value="1"/>
</dbReference>
<name>A0A3P6BWZ3_BRACM</name>
<dbReference type="Gramene" id="A04p04360.2_BraZ1">
    <property type="protein sequence ID" value="A04p04360.2_BraZ1.CDS.1"/>
    <property type="gene ID" value="A04g04360.2_BraZ1"/>
</dbReference>
<evidence type="ECO:0000313" key="2">
    <source>
        <dbReference type="EMBL" id="CAG7905535.1"/>
    </source>
</evidence>
<reference evidence="3" key="1">
    <citation type="submission" date="2018-11" db="EMBL/GenBank/DDBJ databases">
        <authorList>
            <consortium name="Genoscope - CEA"/>
            <person name="William W."/>
        </authorList>
    </citation>
    <scope>NUCLEOTIDE SEQUENCE</scope>
</reference>
<sequence length="185" mass="20960">FARQFVVCEVGSGITASFWQDSWTPLGPLIEITGPEGPQVSGLPLDASVADAIINGNWWLSGMRTRNPLVQLLKHCLPAAEPIATSETDDNFAWKVGEQAPVQKFPTSATWQFLYPLGQQVSWHKQVWFAGHIPKHAFFTWINVRHRLPTRYRLRSWGLQIPAVCVLCSTHDETRQHLFFDCTFS</sequence>
<organism evidence="3">
    <name type="scientific">Brassica campestris</name>
    <name type="common">Field mustard</name>
    <dbReference type="NCBI Taxonomy" id="3711"/>
    <lineage>
        <taxon>Eukaryota</taxon>
        <taxon>Viridiplantae</taxon>
        <taxon>Streptophyta</taxon>
        <taxon>Embryophyta</taxon>
        <taxon>Tracheophyta</taxon>
        <taxon>Spermatophyta</taxon>
        <taxon>Magnoliopsida</taxon>
        <taxon>eudicotyledons</taxon>
        <taxon>Gunneridae</taxon>
        <taxon>Pentapetalae</taxon>
        <taxon>rosids</taxon>
        <taxon>malvids</taxon>
        <taxon>Brassicales</taxon>
        <taxon>Brassicaceae</taxon>
        <taxon>Brassiceae</taxon>
        <taxon>Brassica</taxon>
    </lineage>
</organism>
<proteinExistence type="predicted"/>
<feature type="domain" description="Reverse transcriptase zinc-binding" evidence="1">
    <location>
        <begin position="105"/>
        <end position="184"/>
    </location>
</feature>
<accession>A0A3P6BWZ3</accession>
<dbReference type="EMBL" id="LS974620">
    <property type="protein sequence ID" value="CAG7905535.1"/>
    <property type="molecule type" value="Genomic_DNA"/>
</dbReference>
<dbReference type="AlphaFoldDB" id="A0A3P6BWZ3"/>
<dbReference type="InterPro" id="IPR026960">
    <property type="entry name" value="RVT-Znf"/>
</dbReference>
<protein>
    <recommendedName>
        <fullName evidence="1">Reverse transcriptase zinc-binding domain-containing protein</fullName>
    </recommendedName>
</protein>
<dbReference type="Proteomes" id="UP000694005">
    <property type="component" value="Chromosome A04"/>
</dbReference>
<dbReference type="EMBL" id="LR031576">
    <property type="protein sequence ID" value="VDD10747.1"/>
    <property type="molecule type" value="Genomic_DNA"/>
</dbReference>
<feature type="non-terminal residue" evidence="3">
    <location>
        <position position="1"/>
    </location>
</feature>